<evidence type="ECO:0000313" key="2">
    <source>
        <dbReference type="Ensembl" id="ENSRFEP00010022206.1"/>
    </source>
</evidence>
<reference evidence="3" key="3">
    <citation type="submission" date="2018-12" db="EMBL/GenBank/DDBJ databases">
        <title>G10K-VGP greater horseshoe bat female genome, primary haplotype.</title>
        <authorList>
            <person name="Teeling E."/>
            <person name="Myers G."/>
            <person name="Vernes S."/>
            <person name="Pippel M."/>
            <person name="Winkler S."/>
            <person name="Fedrigo O."/>
            <person name="Rhie A."/>
            <person name="Koren S."/>
            <person name="Phillippy A."/>
            <person name="Lewin H."/>
            <person name="Damas J."/>
            <person name="Howe K."/>
            <person name="Mountcastle J."/>
            <person name="Jarvis E.D."/>
        </authorList>
    </citation>
    <scope>NUCLEOTIDE SEQUENCE [LARGE SCALE GENOMIC DNA]</scope>
</reference>
<evidence type="ECO:0000313" key="3">
    <source>
        <dbReference type="Proteomes" id="UP000472240"/>
    </source>
</evidence>
<reference evidence="2" key="4">
    <citation type="submission" date="2025-08" db="UniProtKB">
        <authorList>
            <consortium name="Ensembl"/>
        </authorList>
    </citation>
    <scope>IDENTIFICATION</scope>
</reference>
<name>A0A671F8Z6_RHIFE</name>
<reference evidence="2" key="5">
    <citation type="submission" date="2025-09" db="UniProtKB">
        <authorList>
            <consortium name="Ensembl"/>
        </authorList>
    </citation>
    <scope>IDENTIFICATION</scope>
</reference>
<proteinExistence type="predicted"/>
<feature type="region of interest" description="Disordered" evidence="1">
    <location>
        <begin position="1"/>
        <end position="21"/>
    </location>
</feature>
<accession>A0A671F8Z6</accession>
<evidence type="ECO:0000256" key="1">
    <source>
        <dbReference type="SAM" id="MobiDB-lite"/>
    </source>
</evidence>
<dbReference type="AlphaFoldDB" id="A0A671F8Z6"/>
<dbReference type="GeneTree" id="ENSGT00960000189936"/>
<dbReference type="Proteomes" id="UP000472240">
    <property type="component" value="Chromosome 11"/>
</dbReference>
<organism evidence="2 3">
    <name type="scientific">Rhinolophus ferrumequinum</name>
    <name type="common">Greater horseshoe bat</name>
    <dbReference type="NCBI Taxonomy" id="59479"/>
    <lineage>
        <taxon>Eukaryota</taxon>
        <taxon>Metazoa</taxon>
        <taxon>Chordata</taxon>
        <taxon>Craniata</taxon>
        <taxon>Vertebrata</taxon>
        <taxon>Euteleostomi</taxon>
        <taxon>Mammalia</taxon>
        <taxon>Eutheria</taxon>
        <taxon>Laurasiatheria</taxon>
        <taxon>Chiroptera</taxon>
        <taxon>Yinpterochiroptera</taxon>
        <taxon>Rhinolophoidea</taxon>
        <taxon>Rhinolophidae</taxon>
        <taxon>Rhinolophinae</taxon>
        <taxon>Rhinolophus</taxon>
    </lineage>
</organism>
<reference evidence="2 3" key="1">
    <citation type="journal article" date="2015" name="Annu Rev Anim Biosci">
        <title>The Genome 10K Project: a way forward.</title>
        <authorList>
            <person name="Koepfli K.P."/>
            <person name="Paten B."/>
            <person name="O'Brien S.J."/>
            <person name="Koepfli K.P."/>
            <person name="Paten B."/>
            <person name="Antunes A."/>
            <person name="Belov K."/>
            <person name="Bustamante C."/>
            <person name="Castoe T.A."/>
            <person name="Clawson H."/>
            <person name="Crawford A.J."/>
            <person name="Diekhans M."/>
            <person name="Distel D."/>
            <person name="Durbin R."/>
            <person name="Earl D."/>
            <person name="Fujita M.K."/>
            <person name="Gamble T."/>
            <person name="Georges A."/>
            <person name="Gemmell N."/>
            <person name="Gilbert M.T."/>
            <person name="Graves J.M."/>
            <person name="Green R.E."/>
            <person name="Hickey G."/>
            <person name="Jarvis E.D."/>
            <person name="Johnson W."/>
            <person name="Komissarov A."/>
            <person name="Korf I."/>
            <person name="Kuhn R."/>
            <person name="Larkin D.M."/>
            <person name="Lewin H."/>
            <person name="Lopez J.V."/>
            <person name="Ma J."/>
            <person name="Marques-Bonet T."/>
            <person name="Miller W."/>
            <person name="Murphy R."/>
            <person name="Pevzner P."/>
            <person name="Shapiro B."/>
            <person name="Steiner C."/>
            <person name="Tamazian G."/>
            <person name="Venkatesh B."/>
            <person name="Wang J."/>
            <person name="Wayne R."/>
            <person name="Wiley E."/>
            <person name="Yang H."/>
            <person name="Zhang G."/>
            <person name="Haussler D."/>
            <person name="Ryder O."/>
            <person name="O'Brien S.J."/>
        </authorList>
    </citation>
    <scope>NUCLEOTIDE SEQUENCE</scope>
</reference>
<dbReference type="InParanoid" id="A0A671F8Z6"/>
<feature type="compositionally biased region" description="Basic and acidic residues" evidence="1">
    <location>
        <begin position="9"/>
        <end position="21"/>
    </location>
</feature>
<keyword evidence="3" id="KW-1185">Reference proteome</keyword>
<protein>
    <submittedName>
        <fullName evidence="2">Uncharacterized protein</fullName>
    </submittedName>
</protein>
<sequence length="112" mass="12322">MPTLLGLVEESREKNQPKVDMSDSGISNVLGLNDLFSLFHITQLVLSHNKYSPLGVTTRSFCLRKSGSLLSSRSSTFRGTTCCSAPRTRKLGSDWSEACIQSREQSLGHLDC</sequence>
<dbReference type="Ensembl" id="ENSRFET00010024161.1">
    <property type="protein sequence ID" value="ENSRFEP00010022206.1"/>
    <property type="gene ID" value="ENSRFEG00010014879.1"/>
</dbReference>
<reference evidence="2 3" key="2">
    <citation type="journal article" date="2018" name="Annu Rev Anim Biosci">
        <title>Bat Biology, Genomes, and the Bat1K Project: To Generate Chromosome-Level Genomes for All Living Bat Species.</title>
        <authorList>
            <person name="Teeling E.C."/>
            <person name="Vernes S.C."/>
            <person name="Davalos L.M."/>
            <person name="Ray D.A."/>
            <person name="Gilbert M.T.P."/>
            <person name="Myers E."/>
        </authorList>
    </citation>
    <scope>NUCLEOTIDE SEQUENCE</scope>
</reference>